<dbReference type="SMART" id="SM00042">
    <property type="entry name" value="CUB"/>
    <property type="match status" value="1"/>
</dbReference>
<dbReference type="InterPro" id="IPR035914">
    <property type="entry name" value="Sperma_CUB_dom_sf"/>
</dbReference>
<evidence type="ECO:0000256" key="13">
    <source>
        <dbReference type="ARBA" id="ARBA00022729"/>
    </source>
</evidence>
<dbReference type="Pfam" id="PF12947">
    <property type="entry name" value="EGF_3"/>
    <property type="match status" value="1"/>
</dbReference>
<dbReference type="Gene3D" id="2.60.120.290">
    <property type="entry name" value="Spermadhesin, CUB domain"/>
    <property type="match status" value="1"/>
</dbReference>
<dbReference type="PANTHER" id="PTHR24046">
    <property type="entry name" value="SIGNAL PEPTIDE, CUB AND EGF-LIKE DOMAIN-CONTAINING"/>
    <property type="match status" value="1"/>
</dbReference>
<evidence type="ECO:0000256" key="1">
    <source>
        <dbReference type="ARBA" id="ARBA00004123"/>
    </source>
</evidence>
<keyword evidence="8 25" id="KW-0245">EGF-like domain</keyword>
<dbReference type="Gene3D" id="2.10.50.10">
    <property type="entry name" value="Tumor Necrosis Factor Receptor, subunit A, domain 2"/>
    <property type="match status" value="3"/>
</dbReference>
<evidence type="ECO:0000259" key="30">
    <source>
        <dbReference type="PROSITE" id="PS50158"/>
    </source>
</evidence>
<dbReference type="Proteomes" id="UP001274896">
    <property type="component" value="Unassembled WGS sequence"/>
</dbReference>
<dbReference type="InterPro" id="IPR041588">
    <property type="entry name" value="Integrase_H2C2"/>
</dbReference>
<evidence type="ECO:0000256" key="22">
    <source>
        <dbReference type="ARBA" id="ARBA00023180"/>
    </source>
</evidence>
<organism evidence="33 34">
    <name type="scientific">Hemibagrus guttatus</name>
    <dbReference type="NCBI Taxonomy" id="175788"/>
    <lineage>
        <taxon>Eukaryota</taxon>
        <taxon>Metazoa</taxon>
        <taxon>Chordata</taxon>
        <taxon>Craniata</taxon>
        <taxon>Vertebrata</taxon>
        <taxon>Euteleostomi</taxon>
        <taxon>Actinopterygii</taxon>
        <taxon>Neopterygii</taxon>
        <taxon>Teleostei</taxon>
        <taxon>Ostariophysi</taxon>
        <taxon>Siluriformes</taxon>
        <taxon>Bagridae</taxon>
        <taxon>Hemibagrus</taxon>
    </lineage>
</organism>
<keyword evidence="15" id="KW-0255">Endonuclease</keyword>
<dbReference type="PROSITE" id="PS50158">
    <property type="entry name" value="ZF_CCHC"/>
    <property type="match status" value="1"/>
</dbReference>
<dbReference type="PROSITE" id="PS50994">
    <property type="entry name" value="INTEGRASE"/>
    <property type="match status" value="1"/>
</dbReference>
<dbReference type="Pfam" id="PF07699">
    <property type="entry name" value="Ephrin_rec_like"/>
    <property type="match status" value="3"/>
</dbReference>
<comment type="similarity">
    <text evidence="5">Belongs to the beta type-B retroviral polymerase family. HERV class-II K(HML-2) pol subfamily.</text>
</comment>
<dbReference type="EMBL" id="JAUCMX010000018">
    <property type="protein sequence ID" value="KAK3517814.1"/>
    <property type="molecule type" value="Genomic_DNA"/>
</dbReference>
<keyword evidence="14" id="KW-0677">Repeat</keyword>
<dbReference type="SMART" id="SM00343">
    <property type="entry name" value="ZnF_C2HC"/>
    <property type="match status" value="1"/>
</dbReference>
<dbReference type="SUPFAM" id="SSF57196">
    <property type="entry name" value="EGF/Laminin"/>
    <property type="match status" value="1"/>
</dbReference>
<dbReference type="Gene3D" id="2.40.50.40">
    <property type="match status" value="1"/>
</dbReference>
<keyword evidence="13" id="KW-0732">Signal</keyword>
<dbReference type="InterPro" id="IPR000859">
    <property type="entry name" value="CUB_dom"/>
</dbReference>
<dbReference type="Pfam" id="PF00385">
    <property type="entry name" value="Chromo"/>
    <property type="match status" value="1"/>
</dbReference>
<evidence type="ECO:0000259" key="31">
    <source>
        <dbReference type="PROSITE" id="PS50878"/>
    </source>
</evidence>
<dbReference type="FunFam" id="2.10.25.10:FF:000035">
    <property type="entry name" value="Signal peptide, CUB domain and EGF-like domain-containing 2"/>
    <property type="match status" value="1"/>
</dbReference>
<dbReference type="FunFam" id="2.10.25.10:FF:000510">
    <property type="entry name" value="Signal peptide, CUB and EGF-like domain-containing protein 1"/>
    <property type="match status" value="1"/>
</dbReference>
<evidence type="ECO:0000256" key="14">
    <source>
        <dbReference type="ARBA" id="ARBA00022737"/>
    </source>
</evidence>
<evidence type="ECO:0000256" key="25">
    <source>
        <dbReference type="PROSITE-ProRule" id="PRU00076"/>
    </source>
</evidence>
<keyword evidence="18" id="KW-0695">RNA-directed DNA polymerase</keyword>
<comment type="caution">
    <text evidence="33">The sequence shown here is derived from an EMBL/GenBank/DDBJ whole genome shotgun (WGS) entry which is preliminary data.</text>
</comment>
<dbReference type="FunFam" id="2.60.120.290:FF:000002">
    <property type="entry name" value="Signal peptide, CUB domain and EGF-like domain-containing 2"/>
    <property type="match status" value="1"/>
</dbReference>
<dbReference type="Pfam" id="PF00665">
    <property type="entry name" value="rve"/>
    <property type="match status" value="1"/>
</dbReference>
<evidence type="ECO:0000256" key="23">
    <source>
        <dbReference type="ARBA" id="ARBA00039658"/>
    </source>
</evidence>
<feature type="domain" description="EGF-like" evidence="29">
    <location>
        <begin position="1331"/>
        <end position="1371"/>
    </location>
</feature>
<dbReference type="Pfam" id="PF12662">
    <property type="entry name" value="cEGF"/>
    <property type="match status" value="1"/>
</dbReference>
<dbReference type="InterPro" id="IPR041373">
    <property type="entry name" value="RT_RNaseH"/>
</dbReference>
<dbReference type="InterPro" id="IPR049883">
    <property type="entry name" value="NOTCH1_EGF-like"/>
</dbReference>
<dbReference type="GO" id="GO:0048513">
    <property type="term" value="P:animal organ development"/>
    <property type="evidence" value="ECO:0007669"/>
    <property type="project" value="UniProtKB-ARBA"/>
</dbReference>
<dbReference type="FunFam" id="2.10.25.10:FF:000028">
    <property type="entry name" value="Signal peptide, CUB domain and EGF-like domain-containing 2"/>
    <property type="match status" value="1"/>
</dbReference>
<dbReference type="GO" id="GO:0005634">
    <property type="term" value="C:nucleus"/>
    <property type="evidence" value="ECO:0007669"/>
    <property type="project" value="UniProtKB-SubCell"/>
</dbReference>
<dbReference type="Pfam" id="PF00078">
    <property type="entry name" value="RVT_1"/>
    <property type="match status" value="1"/>
</dbReference>
<evidence type="ECO:0000256" key="15">
    <source>
        <dbReference type="ARBA" id="ARBA00022759"/>
    </source>
</evidence>
<dbReference type="FunFam" id="2.10.50.10:FF:000002">
    <property type="entry name" value="signal peptide, CUB and EGF-like domain-containing protein 2 isoform X1"/>
    <property type="match status" value="1"/>
</dbReference>
<dbReference type="PROSITE" id="PS00010">
    <property type="entry name" value="ASX_HYDROXYL"/>
    <property type="match status" value="5"/>
</dbReference>
<dbReference type="FunFam" id="2.10.25.10:FF:000032">
    <property type="entry name" value="signal peptide, CUB and EGF-like domain-containing protein 2 isoform X1"/>
    <property type="match status" value="1"/>
</dbReference>
<dbReference type="PROSITE" id="PS50026">
    <property type="entry name" value="EGF_3"/>
    <property type="match status" value="5"/>
</dbReference>
<dbReference type="InterPro" id="IPR001878">
    <property type="entry name" value="Znf_CCHC"/>
</dbReference>
<feature type="domain" description="EGF-like" evidence="29">
    <location>
        <begin position="91"/>
        <end position="127"/>
    </location>
</feature>
<evidence type="ECO:0000256" key="4">
    <source>
        <dbReference type="ARBA" id="ARBA00004613"/>
    </source>
</evidence>
<evidence type="ECO:0000256" key="24">
    <source>
        <dbReference type="PROSITE-ProRule" id="PRU00047"/>
    </source>
</evidence>
<evidence type="ECO:0000313" key="33">
    <source>
        <dbReference type="EMBL" id="KAK3517814.1"/>
    </source>
</evidence>
<dbReference type="InterPro" id="IPR000477">
    <property type="entry name" value="RT_dom"/>
</dbReference>
<dbReference type="Gene3D" id="3.30.70.270">
    <property type="match status" value="1"/>
</dbReference>
<dbReference type="SMART" id="SM01411">
    <property type="entry name" value="Ephrin_rec_like"/>
    <property type="match status" value="3"/>
</dbReference>
<feature type="domain" description="EGF-like" evidence="29">
    <location>
        <begin position="1251"/>
        <end position="1291"/>
    </location>
</feature>
<accession>A0AAE0QAU3</accession>
<dbReference type="GO" id="GO:0004523">
    <property type="term" value="F:RNA-DNA hybrid ribonuclease activity"/>
    <property type="evidence" value="ECO:0007669"/>
    <property type="project" value="UniProtKB-EC"/>
</dbReference>
<dbReference type="InterPro" id="IPR001584">
    <property type="entry name" value="Integrase_cat-core"/>
</dbReference>
<dbReference type="PROSITE" id="PS50013">
    <property type="entry name" value="CHROMO_2"/>
    <property type="match status" value="1"/>
</dbReference>
<evidence type="ECO:0000256" key="7">
    <source>
        <dbReference type="ARBA" id="ARBA00022525"/>
    </source>
</evidence>
<dbReference type="CDD" id="cd01647">
    <property type="entry name" value="RT_LTR"/>
    <property type="match status" value="1"/>
</dbReference>
<dbReference type="GO" id="GO:0009986">
    <property type="term" value="C:cell surface"/>
    <property type="evidence" value="ECO:0007669"/>
    <property type="project" value="UniProtKB-SubCell"/>
</dbReference>
<evidence type="ECO:0000256" key="18">
    <source>
        <dbReference type="ARBA" id="ARBA00022918"/>
    </source>
</evidence>
<dbReference type="SMART" id="SM00298">
    <property type="entry name" value="CHROMO"/>
    <property type="match status" value="1"/>
</dbReference>
<dbReference type="InterPro" id="IPR043502">
    <property type="entry name" value="DNA/RNA_pol_sf"/>
</dbReference>
<keyword evidence="17" id="KW-0106">Calcium</keyword>
<feature type="domain" description="EGF-like" evidence="29">
    <location>
        <begin position="1292"/>
        <end position="1330"/>
    </location>
</feature>
<dbReference type="FunFam" id="2.10.25.10:FF:000030">
    <property type="entry name" value="Signal peptide, CUB domain and EGF-like domain-containing 2"/>
    <property type="match status" value="1"/>
</dbReference>
<dbReference type="InterPro" id="IPR009030">
    <property type="entry name" value="Growth_fac_rcpt_cys_sf"/>
</dbReference>
<dbReference type="GO" id="GO:0008270">
    <property type="term" value="F:zinc ion binding"/>
    <property type="evidence" value="ECO:0007669"/>
    <property type="project" value="UniProtKB-KW"/>
</dbReference>
<dbReference type="PROSITE" id="PS50878">
    <property type="entry name" value="RT_POL"/>
    <property type="match status" value="1"/>
</dbReference>
<dbReference type="FunFam" id="2.10.25.10:FF:000037">
    <property type="entry name" value="Signal peptide, CUB domain and EGF-like domain-containing 2"/>
    <property type="match status" value="1"/>
</dbReference>
<feature type="domain" description="Chromo" evidence="28">
    <location>
        <begin position="1037"/>
        <end position="1095"/>
    </location>
</feature>
<name>A0AAE0QAU3_9TELE</name>
<dbReference type="Pfam" id="PF14670">
    <property type="entry name" value="FXa_inhibition"/>
    <property type="match status" value="3"/>
</dbReference>
<feature type="region of interest" description="Disordered" evidence="26">
    <location>
        <begin position="658"/>
        <end position="677"/>
    </location>
</feature>
<dbReference type="InterPro" id="IPR000953">
    <property type="entry name" value="Chromo/chromo_shadow_dom"/>
</dbReference>
<dbReference type="FunFam" id="2.10.25.10:FF:000202">
    <property type="entry name" value="Multiple epidermal growth factor-like domains 8"/>
    <property type="match status" value="1"/>
</dbReference>
<dbReference type="Gene3D" id="2.10.25.10">
    <property type="entry name" value="Laminin"/>
    <property type="match status" value="9"/>
</dbReference>
<keyword evidence="10" id="KW-0812">Transmembrane</keyword>
<dbReference type="GO" id="GO:0007165">
    <property type="term" value="P:signal transduction"/>
    <property type="evidence" value="ECO:0007669"/>
    <property type="project" value="TreeGrafter"/>
</dbReference>
<evidence type="ECO:0000259" key="27">
    <source>
        <dbReference type="PROSITE" id="PS01180"/>
    </source>
</evidence>
<evidence type="ECO:0000259" key="29">
    <source>
        <dbReference type="PROSITE" id="PS50026"/>
    </source>
</evidence>
<dbReference type="Pfam" id="PF17917">
    <property type="entry name" value="RT_RNaseH"/>
    <property type="match status" value="1"/>
</dbReference>
<dbReference type="Pfam" id="PF00098">
    <property type="entry name" value="zf-CCHC"/>
    <property type="match status" value="1"/>
</dbReference>
<evidence type="ECO:0000256" key="9">
    <source>
        <dbReference type="ARBA" id="ARBA00022679"/>
    </source>
</evidence>
<dbReference type="FunFam" id="3.30.420.10:FF:000032">
    <property type="entry name" value="Retrovirus-related Pol polyprotein from transposon 297-like Protein"/>
    <property type="match status" value="1"/>
</dbReference>
<keyword evidence="34" id="KW-1185">Reference proteome</keyword>
<keyword evidence="24" id="KW-0479">Metal-binding</keyword>
<evidence type="ECO:0000256" key="11">
    <source>
        <dbReference type="ARBA" id="ARBA00022695"/>
    </source>
</evidence>
<dbReference type="GO" id="GO:0016020">
    <property type="term" value="C:membrane"/>
    <property type="evidence" value="ECO:0007669"/>
    <property type="project" value="UniProtKB-SubCell"/>
</dbReference>
<dbReference type="InterPro" id="IPR018097">
    <property type="entry name" value="EGF_Ca-bd_CS"/>
</dbReference>
<feature type="compositionally biased region" description="Basic and acidic residues" evidence="26">
    <location>
        <begin position="215"/>
        <end position="225"/>
    </location>
</feature>
<dbReference type="SUPFAM" id="SSF53098">
    <property type="entry name" value="Ribonuclease H-like"/>
    <property type="match status" value="1"/>
</dbReference>
<evidence type="ECO:0000256" key="5">
    <source>
        <dbReference type="ARBA" id="ARBA00010879"/>
    </source>
</evidence>
<keyword evidence="21 25" id="KW-1015">Disulfide bond</keyword>
<sequence length="1965" mass="219972">MLAFSLSDIDECSMGTDDCHIDALCQNTPKSFKCICKAGYSGDGKNCEDTDECDNDYNGGCVHDCINIPGNYRCTCYDGFMLADDGHNCLDVDECQDNNGGCQQICVNTMGSYECQCKEGFFLSDNQHTCIHRSEGLPKIVCLSVVLKVVTCEGRVDLKITSPITDSAELHEIIMRQGAIIRSYQDQLADMQAQLSRVAIASPRDPPPTHARPQRRMDYSSHREEEPEPMQLGRSGLAVQGHRSRGQMRLCYRCGASGHLSPRCPERFPSIPVALIDSGAAVNLVDRGLVEELGIPIFPCVPALRITAIDSQPIGEGYLKHQTELLDFQRPLEAVGGHLPSQYMDFHMVFSEERAARLPHHQVWDCAIDLLPNASPPKGRIYPLSLPESKAMEEYIESSLAAGHIRPSTSPAAAGFFFVGKKDGGLRPCIDYRGLNAVTIRYPYPLPLVPAALEQLRGARVFTKLDLRSAYNLVRIREGDEWKTAFHTTHGHYEYCVMPFGLTNALAVFQALINEVFRDLLGRGVIAYIDDILVYSASMEEHVIQVREVLARLQQHHLYVKLEKCEFHRSKRHPDPELPKLTAAERNYDVGKRELLAIKAALEEWRHWLEGARHPFQVLTDHRNLKYLRGAKRLNPRQARWALFFTRFVFTVTYRPGSKNSKADALSRQFESANDPSKPEPILPATALLAPVRWDLMEEIRRAHADEPPPASCPPDRTFVPQLFRQQVMQWVHEAPSSGHPGIHRSMQLTRRRFWWPSLGSDVEEYVLACPTCAQSRTSRHLPEGLLEPLPISRRPWSHLSVDFLTDLPDSGGFTAVMVVVDRFSKGCRLIPLDGLPMAMQMADAMFQHVFRNFGLPEDIVSDRGPQFTSRVWGALCGRLGIGVSLSSGYHPQSNGQAERLNQEIGRFLRSYCSREQHPWSEFLPWAEYAQNSLIHSSTGLTPFQCVLGYQPPLFPWSGEPSDVPAVEEWYRLSQEVGQKVWLSTRNLRLRLPCKKLSLKFVGPFEIIRQPAHPAVGEAGTGAAPPPPLDIEGSPAYQVRALLNSRRVRSRLQYLVDWEGYGPEERSWVDSGDILDLSLIEDFHRTHPGRPAPRPRGRPRHGMNCMNKDHGCAHICRETPKGGVSCECRPGFELAENQQDCRLTCNYGNGGCQHTCEDTDTGPVCGCHQKYALHSDSKTCIEKDEAAIESSEFNTTSVADVDKRVKRRLLMETCAVNNGGCDRTCKDTATGVRCSCPVGFTLQPDGKTCKDIDECLENNGGCDHLCKNTVGSFECSCRKGYKLLTNERTCQDIDECSFERTCDHICINYEGSFECVCQKGYTLYGLTHCGDIDECSINNGRCEYSCVNTQGGYECVCPPGKKLHWNKKDCVEAVTCLPNGKPAPRALLSCTKTAGVETCSLSCPSNALFQADSENSYTLSCGVPVQPGKAVPKNITTSSTSTLQSCTEALAQPVKQKARFKIKDAKCHLRPRNKEKHRDGAKQSLQGAQFPCTDDCQVTFVNLKCESSKKRRRGRKSPTKEVSHITAEFEMEMKEEEASETCNVDCVREKTKQRLQNTLRTLRKSIIKQQFYIQFSGSAYEVAQRAVRPPEIDESCSTGQVLIKGKCVSCGVGTFYSGEQDRCVQCPPGTYQDMEGQLSCEPCPVAETQSITGAKNVSECGGLCPAGHFSTDGFQPCQQCPLGTFQPERGRVLCFPCGGGLMTKHIASTSFRDCEAKVHCASGHYYNSSTHRCIRCPVGTYQSEFGQNYCVTCPGNTTTDFDGATNVTQCKNQMCGGELGEFMGYIESPNYPGDYPSNVDCVWTINPPNKRRILIVVPEIFLPIEDECGDVLVMRKSSQPTSITTYETCQTYERPIAFTSRSRKLWIQFKSNEGNSGKGFQVPYVTYDEDYQQLIEDIVRDGRLYASENHQEILKDKKLIKALFDVLAHPHNYFKYTVQESKEMFPRSFIKLLRSKVTRFLRPYK</sequence>
<keyword evidence="24" id="KW-0863">Zinc-finger</keyword>
<dbReference type="PROSITE" id="PS01186">
    <property type="entry name" value="EGF_2"/>
    <property type="match status" value="4"/>
</dbReference>
<dbReference type="PROSITE" id="PS01180">
    <property type="entry name" value="CUB"/>
    <property type="match status" value="1"/>
</dbReference>
<evidence type="ECO:0000256" key="10">
    <source>
        <dbReference type="ARBA" id="ARBA00022692"/>
    </source>
</evidence>
<evidence type="ECO:0000256" key="17">
    <source>
        <dbReference type="ARBA" id="ARBA00022837"/>
    </source>
</evidence>
<keyword evidence="7" id="KW-0964">Secreted</keyword>
<dbReference type="CDD" id="cd00303">
    <property type="entry name" value="retropepsin_like"/>
    <property type="match status" value="1"/>
</dbReference>
<evidence type="ECO:0000256" key="2">
    <source>
        <dbReference type="ARBA" id="ARBA00004241"/>
    </source>
</evidence>
<dbReference type="FunFam" id="1.10.340.70:FF:000001">
    <property type="entry name" value="Retrovirus-related Pol polyprotein from transposon gypsy-like Protein"/>
    <property type="match status" value="1"/>
</dbReference>
<keyword evidence="19" id="KW-1133">Transmembrane helix</keyword>
<feature type="domain" description="Integrase catalytic" evidence="32">
    <location>
        <begin position="792"/>
        <end position="951"/>
    </location>
</feature>
<comment type="subcellular location">
    <subcellularLocation>
        <location evidence="2">Cell surface</location>
    </subcellularLocation>
    <subcellularLocation>
        <location evidence="3">Membrane</location>
        <topology evidence="3">Single-pass type I membrane protein</topology>
    </subcellularLocation>
    <subcellularLocation>
        <location evidence="1">Nucleus</location>
    </subcellularLocation>
    <subcellularLocation>
        <location evidence="4">Secreted</location>
    </subcellularLocation>
</comment>
<feature type="domain" description="Reverse transcriptase" evidence="31">
    <location>
        <begin position="400"/>
        <end position="613"/>
    </location>
</feature>
<dbReference type="SMART" id="SM00181">
    <property type="entry name" value="EGF"/>
    <property type="match status" value="10"/>
</dbReference>
<feature type="region of interest" description="Disordered" evidence="26">
    <location>
        <begin position="200"/>
        <end position="239"/>
    </location>
</feature>
<dbReference type="CDD" id="cd00041">
    <property type="entry name" value="CUB"/>
    <property type="match status" value="1"/>
</dbReference>
<dbReference type="PROSITE" id="PS01187">
    <property type="entry name" value="EGF_CA"/>
    <property type="match status" value="3"/>
</dbReference>
<dbReference type="EC" id="3.1.26.4" evidence="6"/>
<evidence type="ECO:0000256" key="12">
    <source>
        <dbReference type="ARBA" id="ARBA00022722"/>
    </source>
</evidence>
<dbReference type="GO" id="GO:0005615">
    <property type="term" value="C:extracellular space"/>
    <property type="evidence" value="ECO:0007669"/>
    <property type="project" value="TreeGrafter"/>
</dbReference>
<dbReference type="GO" id="GO:0015074">
    <property type="term" value="P:DNA integration"/>
    <property type="evidence" value="ECO:0007669"/>
    <property type="project" value="InterPro"/>
</dbReference>
<dbReference type="Pfam" id="PF00431">
    <property type="entry name" value="CUB"/>
    <property type="match status" value="1"/>
</dbReference>
<dbReference type="Gene3D" id="3.10.10.10">
    <property type="entry name" value="HIV Type 1 Reverse Transcriptase, subunit A, domain 1"/>
    <property type="match status" value="1"/>
</dbReference>
<gene>
    <name evidence="33" type="ORF">QTP70_018954</name>
</gene>
<dbReference type="FunFam" id="2.10.50.10:FF:000018">
    <property type="entry name" value="Sushi, von Willebrand factor type A, EGF and pentraxin domain-containing 1"/>
    <property type="match status" value="1"/>
</dbReference>
<dbReference type="InterPro" id="IPR012337">
    <property type="entry name" value="RNaseH-like_sf"/>
</dbReference>
<keyword evidence="9" id="KW-0808">Transferase</keyword>
<keyword evidence="12" id="KW-0540">Nuclease</keyword>
<dbReference type="SMART" id="SM00179">
    <property type="entry name" value="EGF_CA"/>
    <property type="match status" value="8"/>
</dbReference>
<evidence type="ECO:0000259" key="32">
    <source>
        <dbReference type="PROSITE" id="PS50994"/>
    </source>
</evidence>
<dbReference type="Pfam" id="PF17921">
    <property type="entry name" value="Integrase_H2C2"/>
    <property type="match status" value="1"/>
</dbReference>
<evidence type="ECO:0000313" key="34">
    <source>
        <dbReference type="Proteomes" id="UP001274896"/>
    </source>
</evidence>
<dbReference type="InterPro" id="IPR001881">
    <property type="entry name" value="EGF-like_Ca-bd_dom"/>
</dbReference>
<dbReference type="SUPFAM" id="SSF57184">
    <property type="entry name" value="Growth factor receptor domain"/>
    <property type="match status" value="5"/>
</dbReference>
<dbReference type="FunFam" id="2.10.50.10:FF:000024">
    <property type="entry name" value="signal peptide, CUB and EGF-like domain-containing protein 1"/>
    <property type="match status" value="1"/>
</dbReference>
<feature type="domain" description="EGF-like" evidence="29">
    <location>
        <begin position="8"/>
        <end position="48"/>
    </location>
</feature>
<comment type="caution">
    <text evidence="25">Lacks conserved residue(s) required for the propagation of feature annotation.</text>
</comment>
<dbReference type="InterPro" id="IPR043128">
    <property type="entry name" value="Rev_trsase/Diguanyl_cyclase"/>
</dbReference>
<dbReference type="InterPro" id="IPR000152">
    <property type="entry name" value="EGF-type_Asp/Asn_hydroxyl_site"/>
</dbReference>
<dbReference type="InterPro" id="IPR026823">
    <property type="entry name" value="cEGF"/>
</dbReference>
<evidence type="ECO:0000256" key="3">
    <source>
        <dbReference type="ARBA" id="ARBA00004479"/>
    </source>
</evidence>
<dbReference type="FunFam" id="2.10.25.10:FF:000008">
    <property type="entry name" value="Signal peptide, CUB domain, EGF-like 2"/>
    <property type="match status" value="1"/>
</dbReference>
<keyword evidence="24" id="KW-0862">Zinc</keyword>
<evidence type="ECO:0000256" key="26">
    <source>
        <dbReference type="SAM" id="MobiDB-lite"/>
    </source>
</evidence>
<dbReference type="CDD" id="cd00054">
    <property type="entry name" value="EGF_CA"/>
    <property type="match status" value="5"/>
</dbReference>
<protein>
    <recommendedName>
        <fullName evidence="23">Gypsy retrotransposon integrase-like protein 1</fullName>
        <ecNumber evidence="6">3.1.26.4</ecNumber>
    </recommendedName>
</protein>
<dbReference type="InterPro" id="IPR023780">
    <property type="entry name" value="Chromo_domain"/>
</dbReference>
<keyword evidence="20" id="KW-0472">Membrane</keyword>
<dbReference type="CDD" id="cd09274">
    <property type="entry name" value="RNase_HI_RT_Ty3"/>
    <property type="match status" value="1"/>
</dbReference>
<evidence type="ECO:0000256" key="19">
    <source>
        <dbReference type="ARBA" id="ARBA00022989"/>
    </source>
</evidence>
<evidence type="ECO:0000256" key="16">
    <source>
        <dbReference type="ARBA" id="ARBA00022801"/>
    </source>
</evidence>
<evidence type="ECO:0000256" key="21">
    <source>
        <dbReference type="ARBA" id="ARBA00023157"/>
    </source>
</evidence>
<evidence type="ECO:0000256" key="20">
    <source>
        <dbReference type="ARBA" id="ARBA00023136"/>
    </source>
</evidence>
<dbReference type="InterPro" id="IPR011641">
    <property type="entry name" value="Tyr-kin_ephrin_A/B_rcpt-like"/>
</dbReference>
<proteinExistence type="inferred from homology"/>
<dbReference type="GO" id="GO:0003676">
    <property type="term" value="F:nucleic acid binding"/>
    <property type="evidence" value="ECO:0007669"/>
    <property type="project" value="InterPro"/>
</dbReference>
<dbReference type="InterPro" id="IPR016197">
    <property type="entry name" value="Chromo-like_dom_sf"/>
</dbReference>
<evidence type="ECO:0000256" key="8">
    <source>
        <dbReference type="ARBA" id="ARBA00022536"/>
    </source>
</evidence>
<dbReference type="GO" id="GO:0048731">
    <property type="term" value="P:system development"/>
    <property type="evidence" value="ECO:0007669"/>
    <property type="project" value="UniProtKB-ARBA"/>
</dbReference>
<dbReference type="PANTHER" id="PTHR24046:SF4">
    <property type="entry name" value="SIGNAL PEPTIDE, CUB AND EGF-LIKE DOMAIN-CONTAINING PROTEIN 1"/>
    <property type="match status" value="1"/>
</dbReference>
<feature type="domain" description="CCHC-type" evidence="30">
    <location>
        <begin position="251"/>
        <end position="266"/>
    </location>
</feature>
<dbReference type="GO" id="GO:0003964">
    <property type="term" value="F:RNA-directed DNA polymerase activity"/>
    <property type="evidence" value="ECO:0007669"/>
    <property type="project" value="UniProtKB-KW"/>
</dbReference>
<dbReference type="GO" id="GO:0005509">
    <property type="term" value="F:calcium ion binding"/>
    <property type="evidence" value="ECO:0007669"/>
    <property type="project" value="InterPro"/>
</dbReference>
<dbReference type="Gene3D" id="1.10.340.70">
    <property type="match status" value="1"/>
</dbReference>
<dbReference type="InterPro" id="IPR024731">
    <property type="entry name" value="NELL2-like_EGF"/>
</dbReference>
<evidence type="ECO:0000259" key="28">
    <source>
        <dbReference type="PROSITE" id="PS50013"/>
    </source>
</evidence>
<dbReference type="Gene3D" id="3.30.420.10">
    <property type="entry name" value="Ribonuclease H-like superfamily/Ribonuclease H"/>
    <property type="match status" value="1"/>
</dbReference>
<dbReference type="InterPro" id="IPR052071">
    <property type="entry name" value="SCUB_EGF-like_domain"/>
</dbReference>
<dbReference type="Pfam" id="PF07645">
    <property type="entry name" value="EGF_CA"/>
    <property type="match status" value="2"/>
</dbReference>
<feature type="domain" description="CUB" evidence="27">
    <location>
        <begin position="1775"/>
        <end position="1887"/>
    </location>
</feature>
<dbReference type="SUPFAM" id="SSF49854">
    <property type="entry name" value="Spermadhesin, CUB domain"/>
    <property type="match status" value="1"/>
</dbReference>
<dbReference type="SUPFAM" id="SSF54160">
    <property type="entry name" value="Chromo domain-like"/>
    <property type="match status" value="1"/>
</dbReference>
<reference evidence="33" key="1">
    <citation type="submission" date="2023-06" db="EMBL/GenBank/DDBJ databases">
        <title>Male Hemibagrus guttatus genome.</title>
        <authorList>
            <person name="Bian C."/>
        </authorList>
    </citation>
    <scope>NUCLEOTIDE SEQUENCE</scope>
    <source>
        <strain evidence="33">Male_cb2023</strain>
        <tissue evidence="33">Muscle</tissue>
    </source>
</reference>
<dbReference type="InterPro" id="IPR036397">
    <property type="entry name" value="RNaseH_sf"/>
</dbReference>
<keyword evidence="22" id="KW-0325">Glycoprotein</keyword>
<dbReference type="SUPFAM" id="SSF56672">
    <property type="entry name" value="DNA/RNA polymerases"/>
    <property type="match status" value="1"/>
</dbReference>
<evidence type="ECO:0000256" key="6">
    <source>
        <dbReference type="ARBA" id="ARBA00012180"/>
    </source>
</evidence>
<dbReference type="InterPro" id="IPR000742">
    <property type="entry name" value="EGF"/>
</dbReference>
<keyword evidence="16" id="KW-0378">Hydrolase</keyword>
<feature type="disulfide bond" evidence="25">
    <location>
        <begin position="1296"/>
        <end position="1306"/>
    </location>
</feature>
<keyword evidence="11" id="KW-0548">Nucleotidyltransferase</keyword>